<feature type="transmembrane region" description="Helical" evidence="1">
    <location>
        <begin position="6"/>
        <end position="26"/>
    </location>
</feature>
<organism evidence="2 3">
    <name type="scientific">Algoriphagus halophytocola</name>
    <dbReference type="NCBI Taxonomy" id="2991499"/>
    <lineage>
        <taxon>Bacteria</taxon>
        <taxon>Pseudomonadati</taxon>
        <taxon>Bacteroidota</taxon>
        <taxon>Cytophagia</taxon>
        <taxon>Cytophagales</taxon>
        <taxon>Cyclobacteriaceae</taxon>
        <taxon>Algoriphagus</taxon>
    </lineage>
</organism>
<gene>
    <name evidence="2" type="ORF">OM944_18065</name>
</gene>
<name>A0ABY6MFF2_9BACT</name>
<dbReference type="RefSeq" id="WP_264809061.1">
    <property type="nucleotide sequence ID" value="NZ_CP110226.1"/>
</dbReference>
<sequence length="143" mass="16376">MKMNWGTGIVLTIVGFVALILVMVVISVRMEGIELVTENYYEEEIKYQDRIDQIDQASELGRDVIAYNSQQKLIELDLPNGSTGSLQFFRPSDSSLDQSIPVKVVKDDVTIVPVDRLKPGYWKIKLEWSENGVRHYQEKKITI</sequence>
<dbReference type="InterPro" id="IPR008620">
    <property type="entry name" value="FixH"/>
</dbReference>
<reference evidence="2" key="1">
    <citation type="submission" date="2022-10" db="EMBL/GenBank/DDBJ databases">
        <title>Algoriphagus sp. a novel bacteria isolate from halophytes salicornia europaea.</title>
        <authorList>
            <person name="Peng Y."/>
            <person name="Jiang L."/>
            <person name="Lee J."/>
        </authorList>
    </citation>
    <scope>NUCLEOTIDE SEQUENCE</scope>
    <source>
        <strain evidence="2">TR-M5</strain>
    </source>
</reference>
<evidence type="ECO:0000313" key="2">
    <source>
        <dbReference type="EMBL" id="UZD22545.1"/>
    </source>
</evidence>
<evidence type="ECO:0000256" key="1">
    <source>
        <dbReference type="SAM" id="Phobius"/>
    </source>
</evidence>
<protein>
    <submittedName>
        <fullName evidence="2">FixH family protein</fullName>
    </submittedName>
</protein>
<accession>A0ABY6MFF2</accession>
<keyword evidence="1" id="KW-0472">Membrane</keyword>
<keyword evidence="1" id="KW-0812">Transmembrane</keyword>
<proteinExistence type="predicted"/>
<dbReference type="EMBL" id="CP110226">
    <property type="protein sequence ID" value="UZD22545.1"/>
    <property type="molecule type" value="Genomic_DNA"/>
</dbReference>
<dbReference type="Pfam" id="PF05751">
    <property type="entry name" value="FixH"/>
    <property type="match status" value="1"/>
</dbReference>
<evidence type="ECO:0000313" key="3">
    <source>
        <dbReference type="Proteomes" id="UP001163156"/>
    </source>
</evidence>
<keyword evidence="1" id="KW-1133">Transmembrane helix</keyword>
<dbReference type="Proteomes" id="UP001163156">
    <property type="component" value="Chromosome"/>
</dbReference>
<keyword evidence="3" id="KW-1185">Reference proteome</keyword>